<comment type="similarity">
    <text evidence="1">Belongs to the short-chain dehydrogenases/reductases (SDR) family.</text>
</comment>
<dbReference type="RefSeq" id="WP_270141042.1">
    <property type="nucleotide sequence ID" value="NZ_CP115450.1"/>
</dbReference>
<proteinExistence type="inferred from homology"/>
<name>A0ABY7PXS5_9ACTN</name>
<accession>A0ABY7PXS5</accession>
<dbReference type="PROSITE" id="PS00061">
    <property type="entry name" value="ADH_SHORT"/>
    <property type="match status" value="1"/>
</dbReference>
<reference evidence="5" key="1">
    <citation type="submission" date="2022-12" db="EMBL/GenBank/DDBJ databases">
        <authorList>
            <person name="Mo P."/>
        </authorList>
    </citation>
    <scope>NUCLEOTIDE SEQUENCE [LARGE SCALE GENOMIC DNA]</scope>
    <source>
        <strain evidence="5">HUAS 3-15</strain>
    </source>
</reference>
<evidence type="ECO:0000313" key="4">
    <source>
        <dbReference type="EMBL" id="WBP85230.1"/>
    </source>
</evidence>
<dbReference type="PRINTS" id="PR00081">
    <property type="entry name" value="GDHRDH"/>
</dbReference>
<dbReference type="Proteomes" id="UP001212821">
    <property type="component" value="Chromosome"/>
</dbReference>
<organism evidence="4 5">
    <name type="scientific">Kitasatospora cathayae</name>
    <dbReference type="NCBI Taxonomy" id="3004092"/>
    <lineage>
        <taxon>Bacteria</taxon>
        <taxon>Bacillati</taxon>
        <taxon>Actinomycetota</taxon>
        <taxon>Actinomycetes</taxon>
        <taxon>Kitasatosporales</taxon>
        <taxon>Streptomycetaceae</taxon>
        <taxon>Kitasatospora</taxon>
    </lineage>
</organism>
<dbReference type="EMBL" id="CP115450">
    <property type="protein sequence ID" value="WBP85230.1"/>
    <property type="molecule type" value="Genomic_DNA"/>
</dbReference>
<keyword evidence="2" id="KW-0560">Oxidoreductase</keyword>
<evidence type="ECO:0000256" key="3">
    <source>
        <dbReference type="SAM" id="MobiDB-lite"/>
    </source>
</evidence>
<dbReference type="InterPro" id="IPR002347">
    <property type="entry name" value="SDR_fam"/>
</dbReference>
<gene>
    <name evidence="4" type="ORF">O1G21_04755</name>
</gene>
<dbReference type="InterPro" id="IPR036291">
    <property type="entry name" value="NAD(P)-bd_dom_sf"/>
</dbReference>
<evidence type="ECO:0000256" key="1">
    <source>
        <dbReference type="ARBA" id="ARBA00006484"/>
    </source>
</evidence>
<dbReference type="InterPro" id="IPR020904">
    <property type="entry name" value="Sc_DH/Rdtase_CS"/>
</dbReference>
<protein>
    <submittedName>
        <fullName evidence="4">SDR family oxidoreductase</fullName>
    </submittedName>
</protein>
<dbReference type="CDD" id="cd05233">
    <property type="entry name" value="SDR_c"/>
    <property type="match status" value="1"/>
</dbReference>
<feature type="region of interest" description="Disordered" evidence="3">
    <location>
        <begin position="108"/>
        <end position="130"/>
    </location>
</feature>
<dbReference type="PANTHER" id="PTHR24321">
    <property type="entry name" value="DEHYDROGENASES, SHORT CHAIN"/>
    <property type="match status" value="1"/>
</dbReference>
<evidence type="ECO:0000313" key="5">
    <source>
        <dbReference type="Proteomes" id="UP001212821"/>
    </source>
</evidence>
<sequence>MSVRTASSAAERTRPNGGAYTASKRAIQGLVKAAALAYGTRGIRINAILPGTTDTTFVRPPGIPDPAWAKFKAAYGPSNIEGLERMAEPEEIARAILALTSDDFGHQTGASVPAGGGATAGRRMILPPMS</sequence>
<keyword evidence="5" id="KW-1185">Reference proteome</keyword>
<dbReference type="SUPFAM" id="SSF51735">
    <property type="entry name" value="NAD(P)-binding Rossmann-fold domains"/>
    <property type="match status" value="1"/>
</dbReference>
<dbReference type="PANTHER" id="PTHR24321:SF8">
    <property type="entry name" value="ESTRADIOL 17-BETA-DEHYDROGENASE 8-RELATED"/>
    <property type="match status" value="1"/>
</dbReference>
<dbReference type="Gene3D" id="3.40.50.720">
    <property type="entry name" value="NAD(P)-binding Rossmann-like Domain"/>
    <property type="match status" value="1"/>
</dbReference>
<dbReference type="Pfam" id="PF13561">
    <property type="entry name" value="adh_short_C2"/>
    <property type="match status" value="1"/>
</dbReference>
<evidence type="ECO:0000256" key="2">
    <source>
        <dbReference type="ARBA" id="ARBA00023002"/>
    </source>
</evidence>